<reference evidence="1" key="1">
    <citation type="submission" date="2022-07" db="EMBL/GenBank/DDBJ databases">
        <title>Phylogenomic reconstructions and comparative analyses of Kickxellomycotina fungi.</title>
        <authorList>
            <person name="Reynolds N.K."/>
            <person name="Stajich J.E."/>
            <person name="Barry K."/>
            <person name="Grigoriev I.V."/>
            <person name="Crous P."/>
            <person name="Smith M.E."/>
        </authorList>
    </citation>
    <scope>NUCLEOTIDE SEQUENCE</scope>
    <source>
        <strain evidence="1">BCRC 34780</strain>
    </source>
</reference>
<protein>
    <submittedName>
        <fullName evidence="1">Uncharacterized protein</fullName>
    </submittedName>
</protein>
<accession>A0ACC1LBR4</accession>
<evidence type="ECO:0000313" key="1">
    <source>
        <dbReference type="EMBL" id="KAJ2805246.1"/>
    </source>
</evidence>
<dbReference type="Proteomes" id="UP001140087">
    <property type="component" value="Unassembled WGS sequence"/>
</dbReference>
<organism evidence="1 2">
    <name type="scientific">Coemansia helicoidea</name>
    <dbReference type="NCBI Taxonomy" id="1286919"/>
    <lineage>
        <taxon>Eukaryota</taxon>
        <taxon>Fungi</taxon>
        <taxon>Fungi incertae sedis</taxon>
        <taxon>Zoopagomycota</taxon>
        <taxon>Kickxellomycotina</taxon>
        <taxon>Kickxellomycetes</taxon>
        <taxon>Kickxellales</taxon>
        <taxon>Kickxellaceae</taxon>
        <taxon>Coemansia</taxon>
    </lineage>
</organism>
<sequence length="386" mass="43319">MGNTLSFSVTPSEQRRASLIEAVSGIHVDPRGRADAIMTIVIASIYVFDLAAVVYMFFNRNYPPIRCKSPILMTGVLVSSAIWFLGELHINGHVPLGDTPWNNCKAFAIWMSALLGVYTLSSLIAIRIFGLIRVFIVGQQFRGRGLYMALLLWAGSMLLYGLVVQFLPAEKTLFYVPLADMCNSTKGLQAAIFAVIGSNWLVVLALGWYARNIKSSFNEVLESAVGCFLIFLVLITSIVMHYSRPAFPLSAGYRIMVTCIDQSSTQIYWWIIMGVPLYNCLFRRERYLREWTRKLMGDGLQKEYEVSDPGFSVNTTLVGRASNAISMAPMPSPRHNDSHRGVNHLQTPIIDRATSTENGEPISWPQLADYQQANEPPSSKHHIRRW</sequence>
<gene>
    <name evidence="1" type="ORF">H4R21_001332</name>
</gene>
<evidence type="ECO:0000313" key="2">
    <source>
        <dbReference type="Proteomes" id="UP001140087"/>
    </source>
</evidence>
<dbReference type="EMBL" id="JANBUN010000264">
    <property type="protein sequence ID" value="KAJ2805246.1"/>
    <property type="molecule type" value="Genomic_DNA"/>
</dbReference>
<comment type="caution">
    <text evidence="1">The sequence shown here is derived from an EMBL/GenBank/DDBJ whole genome shotgun (WGS) entry which is preliminary data.</text>
</comment>
<proteinExistence type="predicted"/>
<name>A0ACC1LBR4_9FUNG</name>
<keyword evidence="2" id="KW-1185">Reference proteome</keyword>